<feature type="region of interest" description="Disordered" evidence="22">
    <location>
        <begin position="695"/>
        <end position="776"/>
    </location>
</feature>
<evidence type="ECO:0000259" key="26">
    <source>
        <dbReference type="PROSITE" id="PS50853"/>
    </source>
</evidence>
<feature type="domain" description="Fibronectin type-III" evidence="26">
    <location>
        <begin position="2803"/>
        <end position="2899"/>
    </location>
</feature>
<dbReference type="FunFam" id="3.30.200.20:FF:000249">
    <property type="entry name" value="twitchin isoform X2"/>
    <property type="match status" value="1"/>
</dbReference>
<dbReference type="FunFam" id="2.60.40.10:FF:000097">
    <property type="entry name" value="Bent, isoform F"/>
    <property type="match status" value="2"/>
</dbReference>
<dbReference type="FunFam" id="2.60.40.10:FF:000032">
    <property type="entry name" value="palladin isoform X1"/>
    <property type="match status" value="1"/>
</dbReference>
<evidence type="ECO:0000256" key="4">
    <source>
        <dbReference type="ARBA" id="ARBA00012513"/>
    </source>
</evidence>
<keyword evidence="18" id="KW-0393">Immunoglobulin domain</keyword>
<dbReference type="InterPro" id="IPR036116">
    <property type="entry name" value="FN3_sf"/>
</dbReference>
<feature type="compositionally biased region" description="Low complexity" evidence="22">
    <location>
        <begin position="710"/>
        <end position="719"/>
    </location>
</feature>
<feature type="domain" description="Fibronectin type-III" evidence="26">
    <location>
        <begin position="4770"/>
        <end position="4865"/>
    </location>
</feature>
<dbReference type="Gene3D" id="1.10.510.10">
    <property type="entry name" value="Transferase(Phosphotransferase) domain 1"/>
    <property type="match status" value="1"/>
</dbReference>
<feature type="transmembrane region" description="Helical" evidence="23">
    <location>
        <begin position="7156"/>
        <end position="7175"/>
    </location>
</feature>
<feature type="domain" description="Ig-like" evidence="25">
    <location>
        <begin position="1051"/>
        <end position="1133"/>
    </location>
</feature>
<dbReference type="FunFam" id="2.60.40.10:FF:000425">
    <property type="entry name" value="Myosin light chain kinase"/>
    <property type="match status" value="1"/>
</dbReference>
<feature type="domain" description="Fibronectin type-III" evidence="26">
    <location>
        <begin position="2311"/>
        <end position="2408"/>
    </location>
</feature>
<dbReference type="FunFam" id="2.60.40.10:FF:002083">
    <property type="entry name" value="Protein CBR-UNC-22"/>
    <property type="match status" value="1"/>
</dbReference>
<feature type="domain" description="Ig-like" evidence="25">
    <location>
        <begin position="241"/>
        <end position="335"/>
    </location>
</feature>
<feature type="domain" description="Ig-like" evidence="25">
    <location>
        <begin position="3884"/>
        <end position="3971"/>
    </location>
</feature>
<dbReference type="PROSITE" id="PS50011">
    <property type="entry name" value="PROTEIN_KINASE_DOM"/>
    <property type="match status" value="1"/>
</dbReference>
<dbReference type="FunFam" id="2.60.40.10:FF:000003">
    <property type="entry name" value="Titin isoform E"/>
    <property type="match status" value="5"/>
</dbReference>
<evidence type="ECO:0000256" key="13">
    <source>
        <dbReference type="ARBA" id="ARBA00022837"/>
    </source>
</evidence>
<dbReference type="InterPro" id="IPR013783">
    <property type="entry name" value="Ig-like_fold"/>
</dbReference>
<feature type="domain" description="Ig-like" evidence="25">
    <location>
        <begin position="2118"/>
        <end position="2205"/>
    </location>
</feature>
<dbReference type="PROSITE" id="PS00107">
    <property type="entry name" value="PROTEIN_KINASE_ATP"/>
    <property type="match status" value="1"/>
</dbReference>
<feature type="binding site" evidence="21">
    <location>
        <position position="6028"/>
    </location>
    <ligand>
        <name>ATP</name>
        <dbReference type="ChEBI" id="CHEBI:30616"/>
    </ligand>
</feature>
<dbReference type="SMART" id="SM00409">
    <property type="entry name" value="IG"/>
    <property type="match status" value="31"/>
</dbReference>
<feature type="domain" description="Fibronectin type-III" evidence="26">
    <location>
        <begin position="1725"/>
        <end position="1817"/>
    </location>
</feature>
<evidence type="ECO:0000256" key="16">
    <source>
        <dbReference type="ARBA" id="ARBA00022860"/>
    </source>
</evidence>
<dbReference type="GO" id="GO:0005516">
    <property type="term" value="F:calmodulin binding"/>
    <property type="evidence" value="ECO:0007669"/>
    <property type="project" value="UniProtKB-KW"/>
</dbReference>
<dbReference type="FunFam" id="2.60.40.10:FF:000460">
    <property type="entry name" value="Bent, isoform J"/>
    <property type="match status" value="1"/>
</dbReference>
<comment type="subcellular location">
    <subcellularLocation>
        <location evidence="2">Cytoplasm</location>
        <location evidence="2">Myofibril</location>
        <location evidence="2">Sarcomere</location>
    </subcellularLocation>
</comment>
<keyword evidence="9" id="KW-0479">Metal-binding</keyword>
<dbReference type="CDD" id="cd00096">
    <property type="entry name" value="Ig"/>
    <property type="match status" value="1"/>
</dbReference>
<comment type="cofactor">
    <cofactor evidence="1">
        <name>Mg(2+)</name>
        <dbReference type="ChEBI" id="CHEBI:18420"/>
    </cofactor>
</comment>
<feature type="domain" description="Fibronectin type-III" evidence="26">
    <location>
        <begin position="4966"/>
        <end position="5062"/>
    </location>
</feature>
<feature type="domain" description="Ig-like" evidence="25">
    <location>
        <begin position="577"/>
        <end position="666"/>
    </location>
</feature>
<dbReference type="WBParaSite" id="TMUE_3000011065.1">
    <property type="protein sequence ID" value="TMUE_3000011065.1"/>
    <property type="gene ID" value="WBGene00287302"/>
</dbReference>
<evidence type="ECO:0000256" key="22">
    <source>
        <dbReference type="SAM" id="MobiDB-lite"/>
    </source>
</evidence>
<evidence type="ECO:0000256" key="1">
    <source>
        <dbReference type="ARBA" id="ARBA00001946"/>
    </source>
</evidence>
<feature type="domain" description="Ig-like" evidence="25">
    <location>
        <begin position="138"/>
        <end position="230"/>
    </location>
</feature>
<keyword evidence="23" id="KW-0812">Transmembrane</keyword>
<feature type="domain" description="Ig-like" evidence="25">
    <location>
        <begin position="6452"/>
        <end position="6539"/>
    </location>
</feature>
<feature type="domain" description="Fibronectin type-III" evidence="26">
    <location>
        <begin position="4370"/>
        <end position="4466"/>
    </location>
</feature>
<feature type="domain" description="Fibronectin type-III" evidence="26">
    <location>
        <begin position="2019"/>
        <end position="2113"/>
    </location>
</feature>
<feature type="domain" description="Fibronectin type-III" evidence="26">
    <location>
        <begin position="5457"/>
        <end position="5552"/>
    </location>
</feature>
<evidence type="ECO:0000256" key="14">
    <source>
        <dbReference type="ARBA" id="ARBA00022840"/>
    </source>
</evidence>
<evidence type="ECO:0000256" key="5">
    <source>
        <dbReference type="ARBA" id="ARBA00022490"/>
    </source>
</evidence>
<feature type="domain" description="Ig-like" evidence="25">
    <location>
        <begin position="6325"/>
        <end position="6413"/>
    </location>
</feature>
<evidence type="ECO:0000313" key="28">
    <source>
        <dbReference type="WBParaSite" id="TMUE_3000011065.1"/>
    </source>
</evidence>
<feature type="domain" description="Fibronectin type-III" evidence="26">
    <location>
        <begin position="5555"/>
        <end position="5653"/>
    </location>
</feature>
<dbReference type="Proteomes" id="UP000046395">
    <property type="component" value="Unassembled WGS sequence"/>
</dbReference>
<feature type="domain" description="Ig-like" evidence="25">
    <location>
        <begin position="818"/>
        <end position="910"/>
    </location>
</feature>
<evidence type="ECO:0000256" key="12">
    <source>
        <dbReference type="ARBA" id="ARBA00022777"/>
    </source>
</evidence>
<evidence type="ECO:0000256" key="7">
    <source>
        <dbReference type="ARBA" id="ARBA00022553"/>
    </source>
</evidence>
<keyword evidence="10" id="KW-0677">Repeat</keyword>
<evidence type="ECO:0000256" key="3">
    <source>
        <dbReference type="ARBA" id="ARBA00006692"/>
    </source>
</evidence>
<comment type="catalytic activity">
    <reaction evidence="19">
        <text>L-threonyl-[protein] + ATP = O-phospho-L-threonyl-[protein] + ADP + H(+)</text>
        <dbReference type="Rhea" id="RHEA:46608"/>
        <dbReference type="Rhea" id="RHEA-COMP:11060"/>
        <dbReference type="Rhea" id="RHEA-COMP:11605"/>
        <dbReference type="ChEBI" id="CHEBI:15378"/>
        <dbReference type="ChEBI" id="CHEBI:30013"/>
        <dbReference type="ChEBI" id="CHEBI:30616"/>
        <dbReference type="ChEBI" id="CHEBI:61977"/>
        <dbReference type="ChEBI" id="CHEBI:456216"/>
        <dbReference type="EC" id="2.7.11.1"/>
    </reaction>
</comment>
<feature type="domain" description="Ig-like" evidence="25">
    <location>
        <begin position="1144"/>
        <end position="1235"/>
    </location>
</feature>
<dbReference type="SMART" id="SM00220">
    <property type="entry name" value="S_TKc"/>
    <property type="match status" value="1"/>
</dbReference>
<dbReference type="SUPFAM" id="SSF49265">
    <property type="entry name" value="Fibronectin type III"/>
    <property type="match status" value="17"/>
</dbReference>
<feature type="domain" description="Fibronectin type-III" evidence="26">
    <location>
        <begin position="3199"/>
        <end position="3293"/>
    </location>
</feature>
<feature type="domain" description="Ig-like" evidence="25">
    <location>
        <begin position="4176"/>
        <end position="4263"/>
    </location>
</feature>
<feature type="domain" description="Fibronectin type-III" evidence="26">
    <location>
        <begin position="2902"/>
        <end position="3000"/>
    </location>
</feature>
<dbReference type="FunFam" id="2.60.40.10:FF:000147">
    <property type="entry name" value="Myosin light chain kinase"/>
    <property type="match status" value="1"/>
</dbReference>
<organism evidence="27 28">
    <name type="scientific">Trichuris muris</name>
    <name type="common">Mouse whipworm</name>
    <dbReference type="NCBI Taxonomy" id="70415"/>
    <lineage>
        <taxon>Eukaryota</taxon>
        <taxon>Metazoa</taxon>
        <taxon>Ecdysozoa</taxon>
        <taxon>Nematoda</taxon>
        <taxon>Enoplea</taxon>
        <taxon>Dorylaimia</taxon>
        <taxon>Trichinellida</taxon>
        <taxon>Trichuridae</taxon>
        <taxon>Trichuris</taxon>
    </lineage>
</organism>
<dbReference type="SMART" id="SM00060">
    <property type="entry name" value="FN3"/>
    <property type="match status" value="30"/>
</dbReference>
<feature type="domain" description="Fibronectin type-III" evidence="26">
    <location>
        <begin position="3976"/>
        <end position="4071"/>
    </location>
</feature>
<feature type="domain" description="Fibronectin type-III" evidence="26">
    <location>
        <begin position="5169"/>
        <end position="5263"/>
    </location>
</feature>
<keyword evidence="16" id="KW-0112">Calmodulin-binding</keyword>
<dbReference type="GO" id="GO:0046872">
    <property type="term" value="F:metal ion binding"/>
    <property type="evidence" value="ECO:0007669"/>
    <property type="project" value="UniProtKB-KW"/>
</dbReference>
<keyword evidence="5" id="KW-0963">Cytoplasm</keyword>
<dbReference type="FunFam" id="2.60.40.10:FF:000051">
    <property type="entry name" value="Uncharacterized protein, isoform J"/>
    <property type="match status" value="3"/>
</dbReference>
<dbReference type="FunFam" id="1.10.510.10:FF:000321">
    <property type="entry name" value="Bent, isoform C"/>
    <property type="match status" value="1"/>
</dbReference>
<feature type="domain" description="Ig-like" evidence="25">
    <location>
        <begin position="3590"/>
        <end position="3662"/>
    </location>
</feature>
<dbReference type="InterPro" id="IPR003961">
    <property type="entry name" value="FN3_dom"/>
</dbReference>
<feature type="transmembrane region" description="Helical" evidence="23">
    <location>
        <begin position="7058"/>
        <end position="7084"/>
    </location>
</feature>
<feature type="transmembrane region" description="Helical" evidence="23">
    <location>
        <begin position="7090"/>
        <end position="7110"/>
    </location>
</feature>
<dbReference type="PANTHER" id="PTHR14340">
    <property type="entry name" value="MICROFIBRIL-ASSOCIATED GLYCOPROTEIN 3"/>
    <property type="match status" value="1"/>
</dbReference>
<evidence type="ECO:0000259" key="24">
    <source>
        <dbReference type="PROSITE" id="PS50011"/>
    </source>
</evidence>
<keyword evidence="14 21" id="KW-0067">ATP-binding</keyword>
<feature type="domain" description="Fibronectin type-III" evidence="26">
    <location>
        <begin position="5850"/>
        <end position="5943"/>
    </location>
</feature>
<dbReference type="InterPro" id="IPR003598">
    <property type="entry name" value="Ig_sub2"/>
</dbReference>
<dbReference type="SUPFAM" id="SSF56112">
    <property type="entry name" value="Protein kinase-like (PK-like)"/>
    <property type="match status" value="1"/>
</dbReference>
<proteinExistence type="inferred from homology"/>
<feature type="domain" description="Ig-like" evidence="25">
    <location>
        <begin position="6837"/>
        <end position="6919"/>
    </location>
</feature>
<dbReference type="CDD" id="cd00063">
    <property type="entry name" value="FN3"/>
    <property type="match status" value="30"/>
</dbReference>
<protein>
    <recommendedName>
        <fullName evidence="4">non-specific serine/threonine protein kinase</fullName>
        <ecNumber evidence="4">2.7.11.1</ecNumber>
    </recommendedName>
</protein>
<dbReference type="FunFam" id="2.60.40.10:FF:000107">
    <property type="entry name" value="Myosin, light chain kinase a"/>
    <property type="match status" value="3"/>
</dbReference>
<dbReference type="Gene3D" id="2.60.40.10">
    <property type="entry name" value="Immunoglobulins"/>
    <property type="match status" value="62"/>
</dbReference>
<feature type="domain" description="Fibronectin type-III" evidence="26">
    <location>
        <begin position="4077"/>
        <end position="4172"/>
    </location>
</feature>
<dbReference type="InterPro" id="IPR003599">
    <property type="entry name" value="Ig_sub"/>
</dbReference>
<evidence type="ECO:0000256" key="6">
    <source>
        <dbReference type="ARBA" id="ARBA00022527"/>
    </source>
</evidence>
<feature type="domain" description="Protein kinase" evidence="24">
    <location>
        <begin position="5999"/>
        <end position="6254"/>
    </location>
</feature>
<comment type="catalytic activity">
    <reaction evidence="20">
        <text>L-seryl-[protein] + ATP = O-phospho-L-seryl-[protein] + ADP + H(+)</text>
        <dbReference type="Rhea" id="RHEA:17989"/>
        <dbReference type="Rhea" id="RHEA-COMP:9863"/>
        <dbReference type="Rhea" id="RHEA-COMP:11604"/>
        <dbReference type="ChEBI" id="CHEBI:15378"/>
        <dbReference type="ChEBI" id="CHEBI:29999"/>
        <dbReference type="ChEBI" id="CHEBI:30616"/>
        <dbReference type="ChEBI" id="CHEBI:83421"/>
        <dbReference type="ChEBI" id="CHEBI:456216"/>
        <dbReference type="EC" id="2.7.11.1"/>
    </reaction>
</comment>
<dbReference type="FunFam" id="2.60.40.10:FF:000031">
    <property type="entry name" value="Myosin-binding protein C, slow type"/>
    <property type="match status" value="7"/>
</dbReference>
<keyword evidence="6" id="KW-0723">Serine/threonine-protein kinase</keyword>
<dbReference type="GO" id="GO:0031672">
    <property type="term" value="C:A band"/>
    <property type="evidence" value="ECO:0007669"/>
    <property type="project" value="UniProtKB-ARBA"/>
</dbReference>
<feature type="domain" description="Ig-like" evidence="25">
    <location>
        <begin position="2706"/>
        <end position="2797"/>
    </location>
</feature>
<name>A0A5S6QV13_TRIMR</name>
<keyword evidence="17" id="KW-1015">Disulfide bond</keyword>
<dbReference type="InterPro" id="IPR013098">
    <property type="entry name" value="Ig_I-set"/>
</dbReference>
<feature type="domain" description="Fibronectin type-III" evidence="26">
    <location>
        <begin position="4472"/>
        <end position="4567"/>
    </location>
</feature>
<feature type="compositionally biased region" description="Basic and acidic residues" evidence="22">
    <location>
        <begin position="5951"/>
        <end position="5966"/>
    </location>
</feature>
<evidence type="ECO:0000256" key="17">
    <source>
        <dbReference type="ARBA" id="ARBA00023157"/>
    </source>
</evidence>
<evidence type="ECO:0000259" key="25">
    <source>
        <dbReference type="PROSITE" id="PS50835"/>
    </source>
</evidence>
<evidence type="ECO:0000256" key="10">
    <source>
        <dbReference type="ARBA" id="ARBA00022737"/>
    </source>
</evidence>
<dbReference type="SMART" id="SM00408">
    <property type="entry name" value="IGc2"/>
    <property type="match status" value="24"/>
</dbReference>
<feature type="domain" description="Fibronectin type-III" evidence="26">
    <location>
        <begin position="4267"/>
        <end position="4364"/>
    </location>
</feature>
<dbReference type="FunFam" id="2.60.40.10:FF:000567">
    <property type="entry name" value="Uncharacterized protein, isoform G"/>
    <property type="match status" value="2"/>
</dbReference>
<dbReference type="PROSITE" id="PS50835">
    <property type="entry name" value="IG_LIKE"/>
    <property type="match status" value="23"/>
</dbReference>
<dbReference type="PRINTS" id="PR00014">
    <property type="entry name" value="FNTYPEIII"/>
</dbReference>
<feature type="domain" description="Fibronectin type-III" evidence="26">
    <location>
        <begin position="3687"/>
        <end position="3780"/>
    </location>
</feature>
<feature type="domain" description="Ig-like" evidence="25">
    <location>
        <begin position="2407"/>
        <end position="2499"/>
    </location>
</feature>
<feature type="domain" description="Ig-like" evidence="25">
    <location>
        <begin position="5268"/>
        <end position="5358"/>
    </location>
</feature>
<evidence type="ECO:0000256" key="19">
    <source>
        <dbReference type="ARBA" id="ARBA00047899"/>
    </source>
</evidence>
<feature type="transmembrane region" description="Helical" evidence="23">
    <location>
        <begin position="7122"/>
        <end position="7144"/>
    </location>
</feature>
<dbReference type="FunFam" id="2.60.40.10:FF:000056">
    <property type="entry name" value="twitchin isoform X4"/>
    <property type="match status" value="9"/>
</dbReference>
<dbReference type="FunFam" id="2.60.40.10:FF:000127">
    <property type="entry name" value="titin isoform X1"/>
    <property type="match status" value="6"/>
</dbReference>
<feature type="domain" description="Ig-like" evidence="25">
    <location>
        <begin position="959"/>
        <end position="1045"/>
    </location>
</feature>
<evidence type="ECO:0000313" key="27">
    <source>
        <dbReference type="Proteomes" id="UP000046395"/>
    </source>
</evidence>
<feature type="domain" description="Fibronectin type-III" evidence="26">
    <location>
        <begin position="3393"/>
        <end position="3486"/>
    </location>
</feature>
<dbReference type="GO" id="GO:0045989">
    <property type="term" value="P:positive regulation of striated muscle contraction"/>
    <property type="evidence" value="ECO:0007669"/>
    <property type="project" value="UniProtKB-ARBA"/>
</dbReference>
<feature type="domain" description="Fibronectin type-III" evidence="26">
    <location>
        <begin position="1920"/>
        <end position="2013"/>
    </location>
</feature>
<dbReference type="PANTHER" id="PTHR14340:SF9">
    <property type="entry name" value="FIBRONECTIN TYPE-III DOMAIN-CONTAINING PROTEIN"/>
    <property type="match status" value="1"/>
</dbReference>
<dbReference type="Pfam" id="PF00041">
    <property type="entry name" value="fn3"/>
    <property type="match status" value="30"/>
</dbReference>
<sequence length="7204" mass="799221">MTGSSTAVTLWYTIYGRTLALLTSVHSAPLRWSPTLPAGNDVQSRLKLRTSFGEARNFPSFFIHGKAYFPYRQRGRRCCCHCFCTKHLPGRLAQTCPLRAGCPSSKLLSQSPSSPAVRDSLTAHSFRSLRTMPGGKAPRFTQKPVIKQTPEGDLLMECLLESYPKPRVSWFHGSTSIGAGDRYELSLKPLGNEQYLAALLIKDPMAEDRGTYKCKASNEFGDSNANINLNFATEEEPKVKPPVFLTKPRIIPKNDGAIILMECRVKSYSPPTASWMHNGDQVTATHRIKISATAEPDNTYLFELELKDPIPDDSGLYKCTVKNEAGETNANLTLNFDVPAQEVADFPPSVTEKPTITTSSDGKTISLECVAKAKPKPKAIWSRDGVAVKESASLICQEKELSPNLYMFRLDLLKPTAGSAGIYKCSIKNKMGETSANLNLKIDDDTKKERDAGAGAPVFLTRPEPDVTDDQIRIECKVKSAGTPTATWKLGTHTLRQTARISKQVVASKDKGVYTVLLTIRKPEQTDSGQYELVVENTFGKAVSLIDVDVPDKSKLAAVKLRKSPSPVPKKRPSAKPPVFKHELTAQTVEEGGTAVLQAELECDPSTKVIWSRNGLQLFSEGNCSISFDGSICQLTLSNVRRQYGGTYECTAESRYGSAKTSCRLIVEPKMSEPIPTIEMQTQDDQSMARTSIATEYSEDEMTESISELRSVSSRAPSAARRHTEADPTDLSAQQNAGRTLRRASLRPGEIAEETLRRSSFSNNSQSERDRSARSPDWSFLERRASSVDVTSESVQELLDKPVGPLMPLPTGTEPCPPKITDIPENVTVAEGDSAAISCVVEGNPVPTFRWLRASREIVPGPRFKLMTFTDNNSVALVIVKSRLEDEDSYDLIVENEHGRDQASIKLFVTNPAGKDFRSLLKHRQYEKWGRHKKQDDDSELKASEGNGRRPSMLPDKKPDFWETGLQDQKVQQGVDKEVKLECTFCKPKAKIRWYKQKQEIFTGMKYKIVNNKQFCTLIINNPDVDDSGKYTCMANGVPTTANLVVKEPPPKYTFEKSLPTSTELIRTREGVLECRVSHADAPVKWFKGGVELKPNDPKYAMEVDRFGRCALTVKMVDYDDVGEYMAKINDENFTTCYVGVGNPRCEFISPMKSQKVQEKEDACLECELNDKEAVIRWYHDETLIVIDNVKYIEKRLARKRKLLIKNCGLEDEGVYKCMTDDDQTMGQLIVEPLNKFLEKPPDMTVTEKDDVVATCQTKDTRGGATWYRNGKQITPMPGGKFETKSKNGVHTLLIRKVELSDEDVYEVEAGGLRTSWKMTVVEAEKKPIFTGKPQTLSAIVGTPASITIPYTVKGSRKADPVPSLSFNGKAVDLKKMKDKIKVTVTPDNVIIEFNDPQIADEGKWDLTLTNSAGATTTNFQMEVKGLPGPPEGPIEVADVKATECKVRWRPSKNTGNTPILYYLVELQDAETGEWRKLGQTKNCELKVPSLIKGQNYKFKVTAVNKVGESTPLIGGEFMAKDPDSKPTLDKVALKNLKVKIGETIKYLLDIGGEPFPSVTWLFGDQLLKLDPRAKIVNGEGKTDFQLTNAQRTDSGKYSVRLKNSCGEETGSALVIVVSPPVKPRGPAEVTKVNKEGCTISWQSPEDDGGEPIEEYIVEAQEVGTKDFVEVARCGPDKNSLDVKGLKNKTKYKFRVKAKNKEGVSDPLTTKEPVLIKDPWDEPGSPGKPVVTDCDSDRVDLSWTAPTNDGGAPVEKYIIEMKKPSSRDWKPVSEATGLTATVTGLTEGEEYQFRVVAVNKAGPGAPSSPSDRQLVKAKFAKPWIDLKTLTNLTVKVGQTARFSVKIGGRPPPKATWFRGEAQPVVLDQRITSKDSADLVVLNISSAVRSDRGVYTILVKNDVGEAKASAELVVIGKPTVPKGPVVVSDVHENYCVLDWQPPEDDGGEELSHYEVEMMSTDTGRWVPAGKSKGTNFKVEGMKKDKQYQFRVKAVNKEGASDPLTSDETVLARNPFYPPDKPGAPEIVDWDENRVDLVWEPPANDNGAPISSYIIEKKAKNDTKWSKAGEQKEPICKATVTGLKPNEVYQFRVVAVNRAGPGEPSAPTGRHVAKARFLKPYIDRDALKSITVKVGQNVNFDVPIRGEPPPEVVWKFKDDVIQSNVHITIENEDYRTKFALKDAKRKDAGTYVVTAANSSGTDKCTVDIIVLGKPTSPNGPLKVTDVYENEMTLHWAAPDDDGGMPIEAYEVEKFDVEHGRWIPCGRTDKEELTVHNLVPGHSYLFRVKAINKEGPSDALSLTDPVLAKNPYDPPSKIEKPNVTNWDSDFVELEWKPPSSDGGAPIEKYVIEKKKRNENWQPAMEVGPDQLEAKVGDLIKNEEYQFRVTAVNKAGPGEPSDPSNRVIAKPRFLAPLINRDDLPPTSVKVGQLIKFNVHITGEPPPEVLWEKDGISVMPNAEISIENPDYLSKFFISKAKRSHSGLYKVTATNSSGVDSAEVNIIVLGKPTKPNGPLKVSDVYADHMQLSWNAPDDDGGTPIEYYEVEKCDPTTGIWIPCGRATETTTTVDGLTEGNSYLFRVKAVNSEGESEPLETDSSVKAKNPYTKPDAPGKPKVTDWDIDHVDLEWQPPSSDGGAPIEEYVVEKRSKYGRWEPAATVPGDATSVKVEDLVPGEEYEFRVTAKNKGGLSDPSQPSEAVIVKHRNLPPKIDRQAMIPITIKAGQTISFDVPVEGEPPPTMTWRLEEDELEPSRRIQIENADYNTKLLIKNAERGHSGTYTLKAENVNGVDVASVLVNVTDKPLAPEGPLEAKEVFADHVTLTWNPPLDDGGVPLSHYLIEAFDPMLGRWALAAKTSDGKTTQATVQNLVANRDYKFRVKAQNSNGESEPLEMLKAITAKDPYEPPGKPNQVEVVDWDQDFVELAWQPPASDGGAPIEGYIVEVKEKFSPFWTKLTETPETLTSFKAEGLTKGGEYQFRVKAKNKAGPGEPSDETEKVITKARRVPPKFDTERIEDIRLRAGQQYRLEIPLAGEPMPKLDSFFNEKSLESTDRLKFDVREHEVVFVIKRALRTDTGPYKLVAQNEYGQDTVQLNVTVVDHPDPIRNLKVSDVSKNGCQVNWQPPDDDGGAEVSHYVVEKEDVATGRWTTVGETTTCDMPVTGLHQNHEYRIRVKAVNRFGDSEPVVCNESFVARDPFEEPDKMAPPTVVDWDKDHVDLELTKPENDGGAPIEKYVVEMKCNNGEWVEATEVPADQTLVTVDGLQEGQKYQFRVKAINKAGSGQPSDPSKSVVAKPRRLPPKIDRTTLHDIKIKAGKKLEFDVNVEGEPPPKVEWLLNNEPLGSSERTTIANKDYNTNLRTADVKRVDSGVYRIVATNEYGRDEAEVNVTILDVPAPPRGPLEISDVHKEGCTLAWRTPEDNGGSDILNYVIEKQEEGGNWTECGVAYGTDFQVTKLKPGQEYNFRVKAVNRQGESKPLKSAQSIVAKNPYDVPGKPENVEVVDWDKDHMDLKWEPPKESGGAPIEKYLVEVKSRLDDWKPAVEVAGDSTSTTVDGLTPGRSYQFRVRAVNKAGPGQPSDETAPMVAKPRRLAPKLNLDDLKDVKVRSGQPFDIVASFEAAPQPVITWMREDSKLQSSDRCELGQQENVATLNIYRSERADSGPYTILLFNEFGQDKGVVNVVVLDVPSSPEGPLKVKDVTKSGCNLEWRPPADDGGSPILHYVVEKMDLTRGTWQEVGEFPDCQAKVSRLTPGKEYKFRVKAVNAQGESRPLVTEFPIVAKDPYDVASAPEDLQVVDWDRDRVDLAWKPPADDGGSPISQYLVEVREKGNPNWTEAGRADGRGTSFSAKNLKEGTSYEFRVVAVNDAGPSKPSDPVFATAKPRRLAPKILTQQRQYKVRAGMPLRFEVQFVGEPAPEVHWTKRGSHVENVQFDNKEGLSGVFFSSPKRADSGPYELRLTNEHGQDNGIFEVIVQDVPGAPEGPLLAVDVTKDSAVLEWHPPLDDGGSEITNYVVEKRDTKSDVWTPVSVFVPGTSTKALKLTEGHSYEFRVMAENAIGRSEPLATMRPVVAKDPFGPPGKPTAPKVKAHDRDFIEIAWERPLDDGGSPITHYDVERRHNKTGRWVKVNREPVKGLKYQDDHVNEGHLYEYRVVAVNDAGPGEPSDPSPAVYAKPMFETPRFLLDLNGREVRVKAGEPLDLLIPYVGAPEPVIEWSKENRPVLGSLVTTDEERTHLFIANSKRSDSGMYTVSAKNSQGSVEAVIKVTVLDKPGEPRGPMTYPSVFKHSIKLQWNPPDDDGGSEIIGYVVEMQQLGSSVWEKIRDYIPSTNYTVKGLVVDHQYVFRVRAENMVGLGEPLTGFPVTAKDPFEVPSAPSAPEVVDYDTNLVSLKWNPPKDDGGSPVTGYIVEKHEKKGGGDWSPCATLQTPTCECKVKNLAEGETYQFRVRAVNLAGEGPPSRASEPCICQPFVRPPGAPDQPRVGKVAKKSVELTWNRPLRDGGAAITGYLVEKKPYVSDVWVPCNAQPVVDTNFVVTDLPEGEQFMFRVRAVNCAGPGEPSKPTDNVLVQDQLEKPYIDVGAVKDITVHAGENFSIRVPYTGGNPKPTASFINGEREVFPEDKRIEIKVTDDCVVLNNLSSVRADSGPYKVILQNRYGKDMCKLNVKVLDRPGPPTGPLELTNVDADALTLNWLPPKDDGGEEIMNYIVEKKDPSTGEWQKVSSTVMGTSYRVRNLKEGYPYEFRVMAENQYGISDPLTTIEPVIPRSQHQPPSAPGVPEVAGTSEDFINLVWSRPFNDGGLPIQGYIVEKREKGEDNWIRAVFGSVTDNKCKVTSVLANKCYEFRVCAFNAVGNGPFSQNSEPIVAQLPPHAPKIDLSLLARDVYAVVGNPVKINVPYTAIPAATVVWSKGTEKLDSTERFTIEKSETITSVGTKSCLRTDSGSYTVTIQNGLGSDSATIRLVVFDRPGPPASPLVHSEVTPESCVLSWLPPLDDGGSPVTNYVVEKCRADRPDSWERVTSYARSLSHQVVDLTPNQSYLFRVRAQNEYGTSDPLESEHPIVAKYQFDVPSRPGTPVAVDMDTTWVTLTWDRPNTDGGSKIIGYQIEFREPDSYKWTVANPYLCKENRFTVESLRDQGEYEFRVLAKNAAGLSEPSDSSSVIKLKPKFSPPGPPGSPFADKIGRNYVTLTWTEPITDGGSKITGYIVERREIGSSSWLRCNDYNLRLLEYTVPDLIEFKEYEFRVAAINSAGRGAPSAAASVKVQEMGGTKPVFVRKLFDRTVPINGQVVLECEAVGRPLPEFRWLRHGREVSEVARYKVEVNETKTTLTISDVWDVDNGEFVCVATNAFGSDTTTADVKIQEPPSIEKEPGNQECSEGEMIRLKIFFRGDPTFTFELKQNGANISADEGRLKMVEFDDHVLITIPSVSSSDAGRYELTVRNDSGEATCVFYVIVTGLPGPPTGPLAISEVTQNSAKLSWKPPRDDGKSKILNYVVERRDVSRQEWTAVASSLKDLAMTVQGLYENHEYEFRVSAVNENGQGPPLLSDGTVVAKFPFDPPSPPGVPDGQVVENRLINLSWDRPKSDGGGRILGYIVEKKEEGIEIWQRCNVAPIPQTSYAVANLIDGRKYQFRVFAVNQAGTSRPSESARPIAFSPGLSAQAPVIVSPLSKVAGEEGRSVRLECEIHGDPKPEIRWFKGAREITDGGKHTIYADGDRQVLIISELFTEDVDEYSCRALNSAGCRSTNAEVVIKSAPRLFVPPSYQTVVEFRKSENICLKVPFRAYPQALSSWSKDGTRCSQSGRVSTETMDRLTILNVENCSREDSGSYFLQVENDLGSDSCTVQVKVCDRPMPPRYPVVDSVIDRGLSLSWKPPLDDGGSDITGYTVERRRLPNPDWVPYPKVKYCFMSIENLKSEQSYELRISAENKYGVSDPCDPTAPILIGESGEQSQSETKYKANDVDSAARKGDAAPSDYDNYVMDIWKQYAPQPVTVKNTPAANYYEMLEEIGSGAFGHVRRCVEKSTGNVFAAKLVKTTTPAAKELVRKEIDIMNQLRHPRLIHLHDAFDNDDTMVMIYEFMSGGELFEKVSDDQSHMTEEEAINYIRQVCEGLQHMHEKNVVHLDVKPENIMFASKRSSDLKLIDFGLAARLNPDDMVKVTTGTAEFAAPEIIDMKPVGFYTDMWAVGVLSYVLLSGLSPFGGETDVDTLKNVKNCDWDFDADAFRDVSEEAKDFIKKLLVRDPSSRLTVQQCLEHPWLKGDVQKPESLGQQIASDRYHQYRDSIRKKYADWPEPNPPLGRIAHFSSLRKLEPSKYHIQDTFFDRREAQPRFVIKPFSTSCVEGQSASFYCRVIADSPAVVSWYRDDHELKQSVKYMKKYQGNNYTLTINRARLDDRGEYVVRAKNAYGTAEEVAFLNVQKAPEVEKSPEPEIAKQSMSRISPTWHLPVWTEPDEAPMFTFHLRSRLIQLNHECKLLCCVSGKPQPTVTWTKDDVPVDKDRVSLSYKHGVCSMAIYGVKMEDAGRYTCEAENSVGKASTSCVINVQGRQTGGDLLNNDRFSSTRRFSTRTKYDYRSLYADSDVLKSRSEAQILTRSYRPFISEKATERTAIDDSILSLETATPSFSSPLRDLSVNVGQPAVFKCSVQVTESRFELSSEDGMPTLKISEVTKADEAEYCCEATNQGGFEVSKAWLRVHDLRQEDDVNGPTEVVSDGSLVNHVASKECQENGVGVSTVQQADVPQSLLRIVSDLQSTIAKENETVTLECQLEGSPTSSVWFRNGKELKASDSCKMLNDGTRYKLVLDMAKASDSGTYQFEVSSPAGSVSTACTLLVEGENPSLPRVKKLPQSCSVQEGSAAKLTIEFDDISNITVQWFHDSEKVEKTSRVKSVKYGNTFKLEIKSTEAADSGFYVVKVIKEKKAISKYAFFNFKMEPPEAYRTAKSRESKLDIFEAEPSWKSPDNHAPLQDDNFNVHLTKMVFEASSKQIKRAVSTYTNLDLLRRYFDVTPSEVLNQLIASLNPLNRRVALKYDLYGPLMLIFTLVAQMLHSMKNSNYIVKDRTLIGTAFATTIGYWFLASFCLLTISIWLSTSHTPVVIGSIVGYALFAHCLVLAITELLHSSVQSHFFFHLLSLTLGSLSTLRLVRHFYSRSLQLSQKLTLAILISILNIGFLYYLHFGFHKVVEEIDEMFGSGEQTTGERAVTTLPAE</sequence>
<feature type="domain" description="Fibronectin type-III" evidence="26">
    <location>
        <begin position="2509"/>
        <end position="2602"/>
    </location>
</feature>
<dbReference type="GO" id="GO:0005524">
    <property type="term" value="F:ATP binding"/>
    <property type="evidence" value="ECO:0007669"/>
    <property type="project" value="UniProtKB-UniRule"/>
</dbReference>
<feature type="domain" description="Fibronectin type-III" evidence="26">
    <location>
        <begin position="3492"/>
        <end position="3586"/>
    </location>
</feature>
<feature type="domain" description="Fibronectin type-III" evidence="26">
    <location>
        <begin position="3786"/>
        <end position="3880"/>
    </location>
</feature>
<dbReference type="Pfam" id="PF07679">
    <property type="entry name" value="I-set"/>
    <property type="match status" value="30"/>
</dbReference>
<dbReference type="STRING" id="70415.A0A5S6QV13"/>
<feature type="domain" description="Fibronectin type-III" evidence="26">
    <location>
        <begin position="2608"/>
        <end position="2702"/>
    </location>
</feature>
<dbReference type="InterPro" id="IPR017441">
    <property type="entry name" value="Protein_kinase_ATP_BS"/>
</dbReference>
<keyword evidence="15" id="KW-0460">Magnesium</keyword>
<feature type="domain" description="Ig-like" evidence="25">
    <location>
        <begin position="5659"/>
        <end position="5747"/>
    </location>
</feature>
<feature type="domain" description="Ig-like" evidence="25">
    <location>
        <begin position="5752"/>
        <end position="5845"/>
    </location>
</feature>
<dbReference type="Gene3D" id="3.30.200.20">
    <property type="entry name" value="Phosphorylase Kinase, domain 1"/>
    <property type="match status" value="1"/>
</dbReference>
<keyword evidence="27" id="KW-1185">Reference proteome</keyword>
<evidence type="ECO:0000256" key="23">
    <source>
        <dbReference type="SAM" id="Phobius"/>
    </source>
</evidence>
<evidence type="ECO:0000256" key="20">
    <source>
        <dbReference type="ARBA" id="ARBA00048679"/>
    </source>
</evidence>
<feature type="compositionally biased region" description="Basic and acidic residues" evidence="22">
    <location>
        <begin position="928"/>
        <end position="943"/>
    </location>
</feature>
<dbReference type="InterPro" id="IPR000719">
    <property type="entry name" value="Prot_kinase_dom"/>
</dbReference>
<feature type="domain" description="Ig-like" evidence="25">
    <location>
        <begin position="6737"/>
        <end position="6822"/>
    </location>
</feature>
<dbReference type="InterPro" id="IPR007110">
    <property type="entry name" value="Ig-like_dom"/>
</dbReference>
<feature type="region of interest" description="Disordered" evidence="22">
    <location>
        <begin position="2583"/>
        <end position="2615"/>
    </location>
</feature>
<feature type="domain" description="Fibronectin type-III" evidence="26">
    <location>
        <begin position="2215"/>
        <end position="2308"/>
    </location>
</feature>
<dbReference type="InterPro" id="IPR008271">
    <property type="entry name" value="Ser/Thr_kinase_AS"/>
</dbReference>
<reference evidence="28" key="1">
    <citation type="submission" date="2019-12" db="UniProtKB">
        <authorList>
            <consortium name="WormBaseParasite"/>
        </authorList>
    </citation>
    <scope>IDENTIFICATION</scope>
</reference>
<feature type="compositionally biased region" description="Basic and acidic residues" evidence="22">
    <location>
        <begin position="767"/>
        <end position="776"/>
    </location>
</feature>
<keyword evidence="11 21" id="KW-0547">Nucleotide-binding</keyword>
<keyword evidence="7" id="KW-0597">Phosphoprotein</keyword>
<dbReference type="Pfam" id="PF00069">
    <property type="entry name" value="Pkinase"/>
    <property type="match status" value="1"/>
</dbReference>
<dbReference type="GO" id="GO:0060298">
    <property type="term" value="P:positive regulation of sarcomere organization"/>
    <property type="evidence" value="ECO:0007669"/>
    <property type="project" value="UniProtKB-ARBA"/>
</dbReference>
<keyword evidence="12" id="KW-0418">Kinase</keyword>
<dbReference type="PROSITE" id="PS50853">
    <property type="entry name" value="FN3"/>
    <property type="match status" value="30"/>
</dbReference>
<feature type="region of interest" description="Disordered" evidence="22">
    <location>
        <begin position="5942"/>
        <end position="5967"/>
    </location>
</feature>
<comment type="similarity">
    <text evidence="3">Belongs to the protein kinase superfamily. CAMK Ser/Thr protein kinase family.</text>
</comment>
<dbReference type="CDD" id="cd05748">
    <property type="entry name" value="Ig_Titin_like"/>
    <property type="match status" value="2"/>
</dbReference>
<dbReference type="SUPFAM" id="SSF48726">
    <property type="entry name" value="Immunoglobulin"/>
    <property type="match status" value="32"/>
</dbReference>
<keyword evidence="8" id="KW-0808">Transferase</keyword>
<evidence type="ECO:0000256" key="11">
    <source>
        <dbReference type="ARBA" id="ARBA00022741"/>
    </source>
</evidence>
<feature type="domain" description="Ig-like" evidence="25">
    <location>
        <begin position="1822"/>
        <end position="1912"/>
    </location>
</feature>
<dbReference type="PROSITE" id="PS00108">
    <property type="entry name" value="PROTEIN_KINASE_ST"/>
    <property type="match status" value="1"/>
</dbReference>
<evidence type="ECO:0000256" key="21">
    <source>
        <dbReference type="PROSITE-ProRule" id="PRU10141"/>
    </source>
</evidence>
<feature type="domain" description="Fibronectin type-III" evidence="26">
    <location>
        <begin position="1430"/>
        <end position="1523"/>
    </location>
</feature>
<keyword evidence="23" id="KW-0472">Membrane</keyword>
<evidence type="ECO:0000256" key="8">
    <source>
        <dbReference type="ARBA" id="ARBA00022679"/>
    </source>
</evidence>
<dbReference type="GO" id="GO:0040017">
    <property type="term" value="P:positive regulation of locomotion"/>
    <property type="evidence" value="ECO:0007669"/>
    <property type="project" value="UniProtKB-ARBA"/>
</dbReference>
<evidence type="ECO:0000256" key="15">
    <source>
        <dbReference type="ARBA" id="ARBA00022842"/>
    </source>
</evidence>
<evidence type="ECO:0000256" key="9">
    <source>
        <dbReference type="ARBA" id="ARBA00022723"/>
    </source>
</evidence>
<keyword evidence="13" id="KW-0106">Calcium</keyword>
<feature type="domain" description="Ig-like" evidence="25">
    <location>
        <begin position="348"/>
        <end position="439"/>
    </location>
</feature>
<dbReference type="FunFam" id="2.60.40.10:FF:000160">
    <property type="entry name" value="Titin a"/>
    <property type="match status" value="5"/>
</dbReference>
<feature type="region of interest" description="Disordered" evidence="22">
    <location>
        <begin position="928"/>
        <end position="961"/>
    </location>
</feature>
<feature type="domain" description="Fibronectin type-III" evidence="26">
    <location>
        <begin position="1620"/>
        <end position="1719"/>
    </location>
</feature>
<dbReference type="GO" id="GO:0004674">
    <property type="term" value="F:protein serine/threonine kinase activity"/>
    <property type="evidence" value="ECO:0007669"/>
    <property type="project" value="UniProtKB-KW"/>
</dbReference>
<feature type="domain" description="Fibronectin type-III" evidence="26">
    <location>
        <begin position="5068"/>
        <end position="5163"/>
    </location>
</feature>
<keyword evidence="23" id="KW-1133">Transmembrane helix</keyword>
<feature type="domain" description="Fibronectin type-III" evidence="26">
    <location>
        <begin position="3100"/>
        <end position="3193"/>
    </location>
</feature>
<feature type="domain" description="Ig-like" evidence="25">
    <location>
        <begin position="3297"/>
        <end position="3386"/>
    </location>
</feature>
<evidence type="ECO:0000256" key="2">
    <source>
        <dbReference type="ARBA" id="ARBA00004204"/>
    </source>
</evidence>
<feature type="domain" description="Fibronectin type-III" evidence="26">
    <location>
        <begin position="4669"/>
        <end position="4763"/>
    </location>
</feature>
<dbReference type="InterPro" id="IPR011009">
    <property type="entry name" value="Kinase-like_dom_sf"/>
</dbReference>
<dbReference type="EC" id="2.7.11.1" evidence="4"/>
<dbReference type="InterPro" id="IPR036179">
    <property type="entry name" value="Ig-like_dom_sf"/>
</dbReference>
<evidence type="ECO:0000256" key="18">
    <source>
        <dbReference type="ARBA" id="ARBA00023319"/>
    </source>
</evidence>
<dbReference type="FunFam" id="2.60.40.10:FF:000504">
    <property type="entry name" value="Bent, isoform J"/>
    <property type="match status" value="1"/>
</dbReference>
<accession>A0A5S6QV13</accession>